<dbReference type="AlphaFoldDB" id="A0AAP0MBV9"/>
<evidence type="ECO:0000256" key="6">
    <source>
        <dbReference type="ARBA" id="ARBA00024343"/>
    </source>
</evidence>
<dbReference type="FunFam" id="3.30.730.10:FF:000001">
    <property type="entry name" value="Ethylene-responsive transcription factor 2"/>
    <property type="match status" value="1"/>
</dbReference>
<feature type="compositionally biased region" description="Low complexity" evidence="7">
    <location>
        <begin position="213"/>
        <end position="237"/>
    </location>
</feature>
<comment type="similarity">
    <text evidence="6">Belongs to the AP2/ERF transcription factor family. ERF subfamily.</text>
</comment>
<dbReference type="PROSITE" id="PS51032">
    <property type="entry name" value="AP2_ERF"/>
    <property type="match status" value="1"/>
</dbReference>
<sequence>MYGVSSFGFEDPDIGLLDSIQEYLLTDDIFEEAPAAIKSENGEPLTSSPHHSSFMSSLWSDLLPVEDDLASGSASIVGSNPFDGNVIDSNVMLVKREPREGEDHPHAHDKEGKKKCNAVILGRQKHDSRRGVGYRGVRRRPWGKYAAEMRDPKKNGARAWLGTYETPEDAAMAYDRAAFKLRGAKAKLNFPHLIGSAHCREPIRVNPRRRPQSLDSSSSSSSSSSGTSTTAYSNSKISASASAAVDHQFVINWK</sequence>
<evidence type="ECO:0000256" key="1">
    <source>
        <dbReference type="ARBA" id="ARBA00004123"/>
    </source>
</evidence>
<proteinExistence type="inferred from homology"/>
<protein>
    <recommendedName>
        <fullName evidence="8">AP2/ERF domain-containing protein</fullName>
    </recommendedName>
</protein>
<dbReference type="InterPro" id="IPR016177">
    <property type="entry name" value="DNA-bd_dom_sf"/>
</dbReference>
<dbReference type="PANTHER" id="PTHR31190:SF449">
    <property type="entry name" value="AP2_ERF DOMAIN-CONTAINING PROTEIN"/>
    <property type="match status" value="1"/>
</dbReference>
<dbReference type="PANTHER" id="PTHR31190">
    <property type="entry name" value="DNA-BINDING DOMAIN"/>
    <property type="match status" value="1"/>
</dbReference>
<dbReference type="Proteomes" id="UP001428341">
    <property type="component" value="Unassembled WGS sequence"/>
</dbReference>
<dbReference type="EMBL" id="JBCGBO010000005">
    <property type="protein sequence ID" value="KAK9202576.1"/>
    <property type="molecule type" value="Genomic_DNA"/>
</dbReference>
<comment type="subcellular location">
    <subcellularLocation>
        <location evidence="1">Nucleus</location>
    </subcellularLocation>
</comment>
<dbReference type="PRINTS" id="PR00367">
    <property type="entry name" value="ETHRSPELEMNT"/>
</dbReference>
<dbReference type="InterPro" id="IPR036955">
    <property type="entry name" value="AP2/ERF_dom_sf"/>
</dbReference>
<dbReference type="GO" id="GO:0003677">
    <property type="term" value="F:DNA binding"/>
    <property type="evidence" value="ECO:0007669"/>
    <property type="project" value="UniProtKB-KW"/>
</dbReference>
<evidence type="ECO:0000256" key="2">
    <source>
        <dbReference type="ARBA" id="ARBA00023015"/>
    </source>
</evidence>
<dbReference type="Gene3D" id="3.30.730.10">
    <property type="entry name" value="AP2/ERF domain"/>
    <property type="match status" value="1"/>
</dbReference>
<feature type="region of interest" description="Disordered" evidence="7">
    <location>
        <begin position="201"/>
        <end position="237"/>
    </location>
</feature>
<dbReference type="SUPFAM" id="SSF54171">
    <property type="entry name" value="DNA-binding domain"/>
    <property type="match status" value="1"/>
</dbReference>
<reference evidence="9 10" key="1">
    <citation type="submission" date="2024-05" db="EMBL/GenBank/DDBJ databases">
        <title>Haplotype-resolved chromosome-level genome assembly of Huyou (Citrus changshanensis).</title>
        <authorList>
            <person name="Miao C."/>
            <person name="Chen W."/>
            <person name="Wu Y."/>
            <person name="Wang L."/>
            <person name="Zhao S."/>
            <person name="Grierson D."/>
            <person name="Xu C."/>
            <person name="Chen K."/>
        </authorList>
    </citation>
    <scope>NUCLEOTIDE SEQUENCE [LARGE SCALE GENOMIC DNA]</scope>
    <source>
        <strain evidence="9">01-14</strain>
        <tissue evidence="9">Leaf</tissue>
    </source>
</reference>
<comment type="caution">
    <text evidence="9">The sequence shown here is derived from an EMBL/GenBank/DDBJ whole genome shotgun (WGS) entry which is preliminary data.</text>
</comment>
<dbReference type="CDD" id="cd00018">
    <property type="entry name" value="AP2"/>
    <property type="match status" value="1"/>
</dbReference>
<evidence type="ECO:0000313" key="9">
    <source>
        <dbReference type="EMBL" id="KAK9202576.1"/>
    </source>
</evidence>
<dbReference type="Pfam" id="PF00847">
    <property type="entry name" value="AP2"/>
    <property type="match status" value="1"/>
</dbReference>
<dbReference type="GO" id="GO:0003700">
    <property type="term" value="F:DNA-binding transcription factor activity"/>
    <property type="evidence" value="ECO:0007669"/>
    <property type="project" value="InterPro"/>
</dbReference>
<evidence type="ECO:0000313" key="10">
    <source>
        <dbReference type="Proteomes" id="UP001428341"/>
    </source>
</evidence>
<keyword evidence="3" id="KW-0238">DNA-binding</keyword>
<gene>
    <name evidence="9" type="ORF">WN944_017787</name>
</gene>
<name>A0AAP0MBV9_9ROSI</name>
<organism evidence="9 10">
    <name type="scientific">Citrus x changshan-huyou</name>
    <dbReference type="NCBI Taxonomy" id="2935761"/>
    <lineage>
        <taxon>Eukaryota</taxon>
        <taxon>Viridiplantae</taxon>
        <taxon>Streptophyta</taxon>
        <taxon>Embryophyta</taxon>
        <taxon>Tracheophyta</taxon>
        <taxon>Spermatophyta</taxon>
        <taxon>Magnoliopsida</taxon>
        <taxon>eudicotyledons</taxon>
        <taxon>Gunneridae</taxon>
        <taxon>Pentapetalae</taxon>
        <taxon>rosids</taxon>
        <taxon>malvids</taxon>
        <taxon>Sapindales</taxon>
        <taxon>Rutaceae</taxon>
        <taxon>Aurantioideae</taxon>
        <taxon>Citrus</taxon>
    </lineage>
</organism>
<evidence type="ECO:0000259" key="8">
    <source>
        <dbReference type="PROSITE" id="PS51032"/>
    </source>
</evidence>
<dbReference type="GO" id="GO:0009873">
    <property type="term" value="P:ethylene-activated signaling pathway"/>
    <property type="evidence" value="ECO:0007669"/>
    <property type="project" value="InterPro"/>
</dbReference>
<evidence type="ECO:0000256" key="3">
    <source>
        <dbReference type="ARBA" id="ARBA00023125"/>
    </source>
</evidence>
<accession>A0AAP0MBV9</accession>
<feature type="domain" description="AP2/ERF" evidence="8">
    <location>
        <begin position="133"/>
        <end position="191"/>
    </location>
</feature>
<evidence type="ECO:0000256" key="4">
    <source>
        <dbReference type="ARBA" id="ARBA00023163"/>
    </source>
</evidence>
<dbReference type="SMART" id="SM00380">
    <property type="entry name" value="AP2"/>
    <property type="match status" value="1"/>
</dbReference>
<keyword evidence="2" id="KW-0805">Transcription regulation</keyword>
<keyword evidence="5" id="KW-0539">Nucleus</keyword>
<keyword evidence="4" id="KW-0804">Transcription</keyword>
<evidence type="ECO:0000256" key="5">
    <source>
        <dbReference type="ARBA" id="ARBA00023242"/>
    </source>
</evidence>
<dbReference type="InterPro" id="IPR001471">
    <property type="entry name" value="AP2/ERF_dom"/>
</dbReference>
<evidence type="ECO:0000256" key="7">
    <source>
        <dbReference type="SAM" id="MobiDB-lite"/>
    </source>
</evidence>
<dbReference type="InterPro" id="IPR044808">
    <property type="entry name" value="ERF_plant"/>
</dbReference>
<dbReference type="GO" id="GO:0005634">
    <property type="term" value="C:nucleus"/>
    <property type="evidence" value="ECO:0007669"/>
    <property type="project" value="UniProtKB-SubCell"/>
</dbReference>
<keyword evidence="10" id="KW-1185">Reference proteome</keyword>